<reference evidence="3 4" key="1">
    <citation type="journal article" date="2015" name="Genome Announc.">
        <title>Expanding the biotechnology potential of lactobacilli through comparative genomics of 213 strains and associated genera.</title>
        <authorList>
            <person name="Sun Z."/>
            <person name="Harris H.M."/>
            <person name="McCann A."/>
            <person name="Guo C."/>
            <person name="Argimon S."/>
            <person name="Zhang W."/>
            <person name="Yang X."/>
            <person name="Jeffery I.B."/>
            <person name="Cooney J.C."/>
            <person name="Kagawa T.F."/>
            <person name="Liu W."/>
            <person name="Song Y."/>
            <person name="Salvetti E."/>
            <person name="Wrobel A."/>
            <person name="Rasinkangas P."/>
            <person name="Parkhill J."/>
            <person name="Rea M.C."/>
            <person name="O'Sullivan O."/>
            <person name="Ritari J."/>
            <person name="Douillard F.P."/>
            <person name="Paul Ross R."/>
            <person name="Yang R."/>
            <person name="Briner A.E."/>
            <person name="Felis G.E."/>
            <person name="de Vos W.M."/>
            <person name="Barrangou R."/>
            <person name="Klaenhammer T.R."/>
            <person name="Caufield P.W."/>
            <person name="Cui Y."/>
            <person name="Zhang H."/>
            <person name="O'Toole P.W."/>
        </authorList>
    </citation>
    <scope>NUCLEOTIDE SEQUENCE [LARGE SCALE GENOMIC DNA]</scope>
    <source>
        <strain evidence="3 4">DSM 20515</strain>
    </source>
</reference>
<evidence type="ECO:0000313" key="3">
    <source>
        <dbReference type="EMBL" id="KRM75153.1"/>
    </source>
</evidence>
<dbReference type="EMBL" id="AYYR01000055">
    <property type="protein sequence ID" value="KRM75153.1"/>
    <property type="molecule type" value="Genomic_DNA"/>
</dbReference>
<dbReference type="InterPro" id="IPR012354">
    <property type="entry name" value="Esterase_lipase"/>
</dbReference>
<dbReference type="AlphaFoldDB" id="A0A0R2B751"/>
<dbReference type="PATRIC" id="fig|1423733.4.peg.2662"/>
<feature type="domain" description="Serine aminopeptidase S33" evidence="2">
    <location>
        <begin position="19"/>
        <end position="232"/>
    </location>
</feature>
<protein>
    <submittedName>
        <fullName evidence="3">Esterase lipase</fullName>
    </submittedName>
</protein>
<feature type="active site" description="Charge relay system" evidence="1">
    <location>
        <position position="229"/>
    </location>
</feature>
<evidence type="ECO:0000313" key="4">
    <source>
        <dbReference type="Proteomes" id="UP000051845"/>
    </source>
</evidence>
<dbReference type="GO" id="GO:0052689">
    <property type="term" value="F:carboxylic ester hydrolase activity"/>
    <property type="evidence" value="ECO:0007669"/>
    <property type="project" value="InterPro"/>
</dbReference>
<dbReference type="InterPro" id="IPR022742">
    <property type="entry name" value="Hydrolase_4"/>
</dbReference>
<proteinExistence type="predicted"/>
<dbReference type="InterPro" id="IPR029058">
    <property type="entry name" value="AB_hydrolase_fold"/>
</dbReference>
<accession>A0A0R2B751</accession>
<dbReference type="Proteomes" id="UP000051845">
    <property type="component" value="Unassembled WGS sequence"/>
</dbReference>
<feature type="active site" description="Charge relay system" evidence="1">
    <location>
        <position position="198"/>
    </location>
</feature>
<dbReference type="SUPFAM" id="SSF53474">
    <property type="entry name" value="alpha/beta-Hydrolases"/>
    <property type="match status" value="1"/>
</dbReference>
<dbReference type="Pfam" id="PF12146">
    <property type="entry name" value="Hydrolase_4"/>
    <property type="match status" value="1"/>
</dbReference>
<organism evidence="3 4">
    <name type="scientific">Secundilactobacillus collinoides DSM 20515 = JCM 1123</name>
    <dbReference type="NCBI Taxonomy" id="1423733"/>
    <lineage>
        <taxon>Bacteria</taxon>
        <taxon>Bacillati</taxon>
        <taxon>Bacillota</taxon>
        <taxon>Bacilli</taxon>
        <taxon>Lactobacillales</taxon>
        <taxon>Lactobacillaceae</taxon>
        <taxon>Secundilactobacillus</taxon>
    </lineage>
</organism>
<feature type="active site" description="Nucleophile" evidence="1">
    <location>
        <position position="98"/>
    </location>
</feature>
<name>A0A0R2B751_SECCO</name>
<evidence type="ECO:0000259" key="2">
    <source>
        <dbReference type="Pfam" id="PF12146"/>
    </source>
</evidence>
<sequence length="252" mass="27767">MIRMSVTLPQPFYFKGGDSAVILLHTFAGSPMDVQILGRNVQRAGYTVLGPAFSGHATADPTNIFLKGNPTQWWADTQLAVNQLKADGHDQIAIFGESLGGLFAVKAMEELSNIVAGGTISTPLFPIDTGKVAERFLQDARAWYKKIGISAETIDTKMAFLHEQINLTLQGIRDYTVPIHDKLNVIKQPTFIAQPDADELIDRTVGPRLADTLQNQTTVSYHHYPNAPHVMTYSPQGRELADDLVAFLKMVF</sequence>
<comment type="caution">
    <text evidence="3">The sequence shown here is derived from an EMBL/GenBank/DDBJ whole genome shotgun (WGS) entry which is preliminary data.</text>
</comment>
<gene>
    <name evidence="3" type="ORF">FC82_GL002546</name>
</gene>
<dbReference type="PIRSF" id="PIRSF017388">
    <property type="entry name" value="Esterase_lipase"/>
    <property type="match status" value="1"/>
</dbReference>
<dbReference type="Gene3D" id="3.40.50.1820">
    <property type="entry name" value="alpha/beta hydrolase"/>
    <property type="match status" value="1"/>
</dbReference>
<dbReference type="STRING" id="33960.TY91_13550"/>
<evidence type="ECO:0000256" key="1">
    <source>
        <dbReference type="PIRSR" id="PIRSR017388-1"/>
    </source>
</evidence>